<accession>A0A1B6HNA9</accession>
<dbReference type="EMBL" id="GECU01031575">
    <property type="protein sequence ID" value="JAS76131.1"/>
    <property type="molecule type" value="Transcribed_RNA"/>
</dbReference>
<reference evidence="1" key="1">
    <citation type="submission" date="2015-11" db="EMBL/GenBank/DDBJ databases">
        <title>De novo transcriptome assembly of four potential Pierce s Disease insect vectors from Arizona vineyards.</title>
        <authorList>
            <person name="Tassone E.E."/>
        </authorList>
    </citation>
    <scope>NUCLEOTIDE SEQUENCE</scope>
</reference>
<name>A0A1B6HNA9_9HEMI</name>
<organism evidence="1">
    <name type="scientific">Homalodisca liturata</name>
    <dbReference type="NCBI Taxonomy" id="320908"/>
    <lineage>
        <taxon>Eukaryota</taxon>
        <taxon>Metazoa</taxon>
        <taxon>Ecdysozoa</taxon>
        <taxon>Arthropoda</taxon>
        <taxon>Hexapoda</taxon>
        <taxon>Insecta</taxon>
        <taxon>Pterygota</taxon>
        <taxon>Neoptera</taxon>
        <taxon>Paraneoptera</taxon>
        <taxon>Hemiptera</taxon>
        <taxon>Auchenorrhyncha</taxon>
        <taxon>Membracoidea</taxon>
        <taxon>Cicadellidae</taxon>
        <taxon>Cicadellinae</taxon>
        <taxon>Proconiini</taxon>
        <taxon>Homalodisca</taxon>
    </lineage>
</organism>
<sequence length="196" mass="21764">MSGQSWPCYVDHSASIYHQSRCTFGKKILMYTWTGDKWKLSGQRNTANSVHSLHYVDVTNDGVNDLLIQTPSGVHILQHCPGRVHNVFLSRLKDDNAGKEISVDIDIAEAFLVDNVSVEDSQECLLEIDEPPIPLQAGDAVDVIVGELSPETSIVSEPLLETIEVQKPLSDSDFDHKPLSDLEDCPCEEAFEQTEN</sequence>
<evidence type="ECO:0000313" key="1">
    <source>
        <dbReference type="EMBL" id="JAS76131.1"/>
    </source>
</evidence>
<gene>
    <name evidence="1" type="ORF">g.15953</name>
</gene>
<proteinExistence type="predicted"/>
<protein>
    <submittedName>
        <fullName evidence="1">Uncharacterized protein</fullName>
    </submittedName>
</protein>
<dbReference type="AlphaFoldDB" id="A0A1B6HNA9"/>